<sequence>MAGVSLQSTLRILDLSPDDRDKYNFYIFSPSMKAAVQLLNDKSVYVTWQLYCQLDPMVEIIVRPLQDVFSQLIPLSKFASLTRPAPQRWIRAEVENGKGLEDIVVTSMTPKHRPIEIQLTKDVWIKSLLRGAWKEEFQAIWSIETEIQIERSDALQELKDHFPVI</sequence>
<organism evidence="1 2">
    <name type="scientific">Trichophyton tonsurans (strain CBS 112818)</name>
    <name type="common">Scalp ringworm fungus</name>
    <dbReference type="NCBI Taxonomy" id="647933"/>
    <lineage>
        <taxon>Eukaryota</taxon>
        <taxon>Fungi</taxon>
        <taxon>Dikarya</taxon>
        <taxon>Ascomycota</taxon>
        <taxon>Pezizomycotina</taxon>
        <taxon>Eurotiomycetes</taxon>
        <taxon>Eurotiomycetidae</taxon>
        <taxon>Onygenales</taxon>
        <taxon>Arthrodermataceae</taxon>
        <taxon>Trichophyton</taxon>
    </lineage>
</organism>
<gene>
    <name evidence="1" type="ORF">TESG_08015</name>
</gene>
<dbReference type="HOGENOM" id="CLU_067892_0_0_1"/>
<proteinExistence type="predicted"/>
<dbReference type="Proteomes" id="UP000009172">
    <property type="component" value="Unassembled WGS sequence"/>
</dbReference>
<dbReference type="EMBL" id="GG698549">
    <property type="protein sequence ID" value="EGE00721.1"/>
    <property type="molecule type" value="Genomic_DNA"/>
</dbReference>
<protein>
    <submittedName>
        <fullName evidence="1">Uncharacterized protein</fullName>
    </submittedName>
</protein>
<dbReference type="AlphaFoldDB" id="F2SAX1"/>
<keyword evidence="2" id="KW-1185">Reference proteome</keyword>
<evidence type="ECO:0000313" key="1">
    <source>
        <dbReference type="EMBL" id="EGE00721.1"/>
    </source>
</evidence>
<name>F2SAX1_TRIT1</name>
<evidence type="ECO:0000313" key="2">
    <source>
        <dbReference type="Proteomes" id="UP000009172"/>
    </source>
</evidence>
<accession>F2SAX1</accession>
<reference evidence="2" key="1">
    <citation type="journal article" date="2012" name="MBio">
        <title>Comparative genome analysis of Trichophyton rubrum and related dermatophytes reveals candidate genes involved in infection.</title>
        <authorList>
            <person name="Martinez D.A."/>
            <person name="Oliver B.G."/>
            <person name="Graeser Y."/>
            <person name="Goldberg J.M."/>
            <person name="Li W."/>
            <person name="Martinez-Rossi N.M."/>
            <person name="Monod M."/>
            <person name="Shelest E."/>
            <person name="Barton R.C."/>
            <person name="Birch E."/>
            <person name="Brakhage A.A."/>
            <person name="Chen Z."/>
            <person name="Gurr S.J."/>
            <person name="Heiman D."/>
            <person name="Heitman J."/>
            <person name="Kosti I."/>
            <person name="Rossi A."/>
            <person name="Saif S."/>
            <person name="Samalova M."/>
            <person name="Saunders C.W."/>
            <person name="Shea T."/>
            <person name="Summerbell R.C."/>
            <person name="Xu J."/>
            <person name="Young S."/>
            <person name="Zeng Q."/>
            <person name="Birren B.W."/>
            <person name="Cuomo C.A."/>
            <person name="White T.C."/>
        </authorList>
    </citation>
    <scope>NUCLEOTIDE SEQUENCE [LARGE SCALE GENOMIC DNA]</scope>
    <source>
        <strain evidence="2">CBS 112818</strain>
    </source>
</reference>